<dbReference type="EMBL" id="JAKHMS010000007">
    <property type="protein sequence ID" value="MCZ3781412.1"/>
    <property type="molecule type" value="Genomic_DNA"/>
</dbReference>
<protein>
    <submittedName>
        <fullName evidence="1">Uncharacterized protein</fullName>
    </submittedName>
</protein>
<dbReference type="RefSeq" id="WP_269257314.1">
    <property type="nucleotide sequence ID" value="NZ_JAKHMK010000006.1"/>
</dbReference>
<organism evidence="1 2">
    <name type="scientific">Limosilactobacillus vaginalis</name>
    <dbReference type="NCBI Taxonomy" id="1633"/>
    <lineage>
        <taxon>Bacteria</taxon>
        <taxon>Bacillati</taxon>
        <taxon>Bacillota</taxon>
        <taxon>Bacilli</taxon>
        <taxon>Lactobacillales</taxon>
        <taxon>Lactobacillaceae</taxon>
        <taxon>Limosilactobacillus</taxon>
    </lineage>
</organism>
<reference evidence="1 2" key="1">
    <citation type="submission" date="2022-01" db="EMBL/GenBank/DDBJ databases">
        <title>VMRC isolate genome collection.</title>
        <authorList>
            <person name="France M."/>
            <person name="Rutt L."/>
            <person name="Humphrys M."/>
            <person name="Ravel J."/>
        </authorList>
    </citation>
    <scope>NUCLEOTIDE SEQUENCE [LARGE SCALE GENOMIC DNA]</scope>
    <source>
        <strain evidence="1 2">C0030B4</strain>
    </source>
</reference>
<dbReference type="InterPro" id="IPR045633">
    <property type="entry name" value="DUF6414"/>
</dbReference>
<proteinExistence type="predicted"/>
<evidence type="ECO:0000313" key="1">
    <source>
        <dbReference type="EMBL" id="MCZ3781412.1"/>
    </source>
</evidence>
<accession>A0ABT4K8D9</accession>
<keyword evidence="2" id="KW-1185">Reference proteome</keyword>
<dbReference type="Pfam" id="PF19952">
    <property type="entry name" value="DUF6414"/>
    <property type="match status" value="1"/>
</dbReference>
<comment type="caution">
    <text evidence="1">The sequence shown here is derived from an EMBL/GenBank/DDBJ whole genome shotgun (WGS) entry which is preliminary data.</text>
</comment>
<sequence>MDKSYNEIIYLNEIELTSALAQLNKGYVNSLISKSNSTSKNGETDTSNNGVSASAGVKGLLSGEYTGKSSHQSSSENDESFGKDLNIVLNDYNLKNLISSLKSKKMLKGLRNSAEGDFVFSTSSFTLTDFNFTTSILSDPKKHGLNPTFRSFMKDVGAWDKSTEATLKLISDYMKFGQELTQGNILVKMDGLTAFANDNHFRLNNGELQSLSYSSREMSILGIAESKLSDDIVNDSENFIKKKVGTENNDLSKIGNIVPSITELLFFSSGLLKKGDRFVKPIALFFN</sequence>
<dbReference type="Proteomes" id="UP001527392">
    <property type="component" value="Unassembled WGS sequence"/>
</dbReference>
<evidence type="ECO:0000313" key="2">
    <source>
        <dbReference type="Proteomes" id="UP001527392"/>
    </source>
</evidence>
<gene>
    <name evidence="1" type="ORF">L2504_04545</name>
</gene>
<name>A0ABT4K8D9_9LACO</name>